<feature type="coiled-coil region" evidence="1">
    <location>
        <begin position="510"/>
        <end position="565"/>
    </location>
</feature>
<comment type="caution">
    <text evidence="3">The sequence shown here is derived from an EMBL/GenBank/DDBJ whole genome shotgun (WGS) entry which is preliminary data.</text>
</comment>
<organism evidence="3 4">
    <name type="scientific">Channa striata</name>
    <name type="common">Snakehead murrel</name>
    <name type="synonym">Ophicephalus striatus</name>
    <dbReference type="NCBI Taxonomy" id="64152"/>
    <lineage>
        <taxon>Eukaryota</taxon>
        <taxon>Metazoa</taxon>
        <taxon>Chordata</taxon>
        <taxon>Craniata</taxon>
        <taxon>Vertebrata</taxon>
        <taxon>Euteleostomi</taxon>
        <taxon>Actinopterygii</taxon>
        <taxon>Neopterygii</taxon>
        <taxon>Teleostei</taxon>
        <taxon>Neoteleostei</taxon>
        <taxon>Acanthomorphata</taxon>
        <taxon>Anabantaria</taxon>
        <taxon>Anabantiformes</taxon>
        <taxon>Channoidei</taxon>
        <taxon>Channidae</taxon>
        <taxon>Channa</taxon>
    </lineage>
</organism>
<dbReference type="EMBL" id="JAUPFM010000007">
    <property type="protein sequence ID" value="KAK2847038.1"/>
    <property type="molecule type" value="Genomic_DNA"/>
</dbReference>
<keyword evidence="4" id="KW-1185">Reference proteome</keyword>
<dbReference type="AlphaFoldDB" id="A0AA88N0R1"/>
<reference evidence="3" key="1">
    <citation type="submission" date="2023-07" db="EMBL/GenBank/DDBJ databases">
        <title>Chromosome-level Genome Assembly of Striped Snakehead (Channa striata).</title>
        <authorList>
            <person name="Liu H."/>
        </authorList>
    </citation>
    <scope>NUCLEOTIDE SEQUENCE</scope>
    <source>
        <strain evidence="3">Gz</strain>
        <tissue evidence="3">Muscle</tissue>
    </source>
</reference>
<name>A0AA88N0R1_CHASR</name>
<feature type="region of interest" description="Disordered" evidence="2">
    <location>
        <begin position="475"/>
        <end position="506"/>
    </location>
</feature>
<feature type="coiled-coil region" evidence="1">
    <location>
        <begin position="395"/>
        <end position="422"/>
    </location>
</feature>
<gene>
    <name evidence="3" type="ORF">Q5P01_010037</name>
</gene>
<keyword evidence="1" id="KW-0175">Coiled coil</keyword>
<dbReference type="PANTHER" id="PTHR34251:SF1">
    <property type="entry name" value="LEUCINE, GLUTAMATE AND LYSINE RICH 1"/>
    <property type="match status" value="1"/>
</dbReference>
<feature type="compositionally biased region" description="Basic and acidic residues" evidence="2">
    <location>
        <begin position="488"/>
        <end position="506"/>
    </location>
</feature>
<evidence type="ECO:0000313" key="3">
    <source>
        <dbReference type="EMBL" id="KAK2847038.1"/>
    </source>
</evidence>
<dbReference type="InterPro" id="IPR038799">
    <property type="entry name" value="LEKR1"/>
</dbReference>
<feature type="coiled-coil region" evidence="1">
    <location>
        <begin position="293"/>
        <end position="338"/>
    </location>
</feature>
<evidence type="ECO:0000313" key="4">
    <source>
        <dbReference type="Proteomes" id="UP001187415"/>
    </source>
</evidence>
<dbReference type="PANTHER" id="PTHR34251">
    <property type="entry name" value="LEUCINE-, GLUTAMATE- AND LYSINE-RICH PROTEIN 1"/>
    <property type="match status" value="1"/>
</dbReference>
<accession>A0AA88N0R1</accession>
<evidence type="ECO:0000256" key="1">
    <source>
        <dbReference type="SAM" id="Coils"/>
    </source>
</evidence>
<evidence type="ECO:0000256" key="2">
    <source>
        <dbReference type="SAM" id="MobiDB-lite"/>
    </source>
</evidence>
<feature type="coiled-coil region" evidence="1">
    <location>
        <begin position="60"/>
        <end position="228"/>
    </location>
</feature>
<sequence>MDEKMGDKEQSVKVTLENEQTKMYLHCPPVYPLPEEIKKMESSETACRYCGVSYLIFHEFHQLNIRLAQQESELQELREIVQREKAQREELVLGRLDWEKALHLEAQTKAEEKERSMRQELEEKTTQMEKALREEFDENIERNRREVEEAHQKISEEKERQLKGMHGDLAAERKQREELERKIEEREKVLNDALQKANKNADEQRKYLRQLDERLAVATSTKEEAEQLYTKEKQRGQHLRVACSRQQQALRATLSLLRSCGSELTDVRGFLSQLTGTWQDFRAQILQYSTQVFSVLREELKHSSQEFQKMREENEHLTQQLMEQRRKSEEQLSQQEISETGHRQKLLRLKGELEEEHERWLLCQRKCDSIQEQLLSWQQREEHMARKYCTAAEEVTRLKTVLEGVQQEMREQRREREVLIESHCTVLTKMEEEFRQQMASKEAVTLVHFLNTNNSCVHTHLHTQKEIHTLNSQAPHTYIPPAKRKWRRMEERRTQDEERRKREKELQYSQQQEALQLSQAKAELQQMTEKNTELHEEVASLQETVRRECEEREELTAALSQAQEELLRLRSPVSHQGSFRSPPPPMEQQALSGNNNVHLHSKARVPLVRSSTSPNTLRPSLSCTDKDRVVGTGGVGAERSLETWNAGGGLCEKKQERTLPRLKPGSTVSKDKHKVSLMMGRKERL</sequence>
<dbReference type="Proteomes" id="UP001187415">
    <property type="component" value="Unassembled WGS sequence"/>
</dbReference>
<protein>
    <submittedName>
        <fullName evidence="3">Uncharacterized protein</fullName>
    </submittedName>
</protein>
<feature type="region of interest" description="Disordered" evidence="2">
    <location>
        <begin position="655"/>
        <end position="685"/>
    </location>
</feature>
<proteinExistence type="predicted"/>
<feature type="region of interest" description="Disordered" evidence="2">
    <location>
        <begin position="573"/>
        <end position="592"/>
    </location>
</feature>